<name>A0A0A9C7Y7_ARUDO</name>
<protein>
    <submittedName>
        <fullName evidence="2">Uncharacterized protein</fullName>
    </submittedName>
</protein>
<feature type="region of interest" description="Disordered" evidence="1">
    <location>
        <begin position="1"/>
        <end position="20"/>
    </location>
</feature>
<dbReference type="AlphaFoldDB" id="A0A0A9C7Y7"/>
<organism evidence="2">
    <name type="scientific">Arundo donax</name>
    <name type="common">Giant reed</name>
    <name type="synonym">Donax arundinaceus</name>
    <dbReference type="NCBI Taxonomy" id="35708"/>
    <lineage>
        <taxon>Eukaryota</taxon>
        <taxon>Viridiplantae</taxon>
        <taxon>Streptophyta</taxon>
        <taxon>Embryophyta</taxon>
        <taxon>Tracheophyta</taxon>
        <taxon>Spermatophyta</taxon>
        <taxon>Magnoliopsida</taxon>
        <taxon>Liliopsida</taxon>
        <taxon>Poales</taxon>
        <taxon>Poaceae</taxon>
        <taxon>PACMAD clade</taxon>
        <taxon>Arundinoideae</taxon>
        <taxon>Arundineae</taxon>
        <taxon>Arundo</taxon>
    </lineage>
</organism>
<sequence length="44" mass="4792">MTSGQKMSAPSTPSTSLKYGNSRASPVVLATYAVLKQSRWRFSL</sequence>
<dbReference type="EMBL" id="GBRH01230298">
    <property type="protein sequence ID" value="JAD67597.1"/>
    <property type="molecule type" value="Transcribed_RNA"/>
</dbReference>
<proteinExistence type="predicted"/>
<evidence type="ECO:0000313" key="2">
    <source>
        <dbReference type="EMBL" id="JAD67597.1"/>
    </source>
</evidence>
<accession>A0A0A9C7Y7</accession>
<reference evidence="2" key="2">
    <citation type="journal article" date="2015" name="Data Brief">
        <title>Shoot transcriptome of the giant reed, Arundo donax.</title>
        <authorList>
            <person name="Barrero R.A."/>
            <person name="Guerrero F.D."/>
            <person name="Moolhuijzen P."/>
            <person name="Goolsby J.A."/>
            <person name="Tidwell J."/>
            <person name="Bellgard S.E."/>
            <person name="Bellgard M.I."/>
        </authorList>
    </citation>
    <scope>NUCLEOTIDE SEQUENCE</scope>
    <source>
        <tissue evidence="2">Shoot tissue taken approximately 20 cm above the soil surface</tissue>
    </source>
</reference>
<evidence type="ECO:0000256" key="1">
    <source>
        <dbReference type="SAM" id="MobiDB-lite"/>
    </source>
</evidence>
<reference evidence="2" key="1">
    <citation type="submission" date="2014-09" db="EMBL/GenBank/DDBJ databases">
        <authorList>
            <person name="Magalhaes I.L.F."/>
            <person name="Oliveira U."/>
            <person name="Santos F.R."/>
            <person name="Vidigal T.H.D.A."/>
            <person name="Brescovit A.D."/>
            <person name="Santos A.J."/>
        </authorList>
    </citation>
    <scope>NUCLEOTIDE SEQUENCE</scope>
    <source>
        <tissue evidence="2">Shoot tissue taken approximately 20 cm above the soil surface</tissue>
    </source>
</reference>